<gene>
    <name evidence="2" type="ORF">B0H16DRAFT_1536731</name>
</gene>
<name>A0AAD7J6X1_9AGAR</name>
<feature type="non-terminal residue" evidence="2">
    <location>
        <position position="162"/>
    </location>
</feature>
<feature type="transmembrane region" description="Helical" evidence="1">
    <location>
        <begin position="89"/>
        <end position="106"/>
    </location>
</feature>
<dbReference type="AlphaFoldDB" id="A0AAD7J6X1"/>
<reference evidence="2" key="1">
    <citation type="submission" date="2023-03" db="EMBL/GenBank/DDBJ databases">
        <title>Massive genome expansion in bonnet fungi (Mycena s.s.) driven by repeated elements and novel gene families across ecological guilds.</title>
        <authorList>
            <consortium name="Lawrence Berkeley National Laboratory"/>
            <person name="Harder C.B."/>
            <person name="Miyauchi S."/>
            <person name="Viragh M."/>
            <person name="Kuo A."/>
            <person name="Thoen E."/>
            <person name="Andreopoulos B."/>
            <person name="Lu D."/>
            <person name="Skrede I."/>
            <person name="Drula E."/>
            <person name="Henrissat B."/>
            <person name="Morin E."/>
            <person name="Kohler A."/>
            <person name="Barry K."/>
            <person name="LaButti K."/>
            <person name="Morin E."/>
            <person name="Salamov A."/>
            <person name="Lipzen A."/>
            <person name="Mereny Z."/>
            <person name="Hegedus B."/>
            <person name="Baldrian P."/>
            <person name="Stursova M."/>
            <person name="Weitz H."/>
            <person name="Taylor A."/>
            <person name="Grigoriev I.V."/>
            <person name="Nagy L.G."/>
            <person name="Martin F."/>
            <person name="Kauserud H."/>
        </authorList>
    </citation>
    <scope>NUCLEOTIDE SEQUENCE</scope>
    <source>
        <strain evidence="2">CBHHK182m</strain>
    </source>
</reference>
<keyword evidence="1" id="KW-1133">Transmembrane helix</keyword>
<evidence type="ECO:0000313" key="2">
    <source>
        <dbReference type="EMBL" id="KAJ7757458.1"/>
    </source>
</evidence>
<keyword evidence="3" id="KW-1185">Reference proteome</keyword>
<dbReference type="EMBL" id="JARKIB010000044">
    <property type="protein sequence ID" value="KAJ7757458.1"/>
    <property type="molecule type" value="Genomic_DNA"/>
</dbReference>
<keyword evidence="1" id="KW-0472">Membrane</keyword>
<sequence length="162" mass="18007">RGAAVVGCSSSASAYNDRSWLPPLTTPSLRPTLTTATPLLLRTFAPGPSPHAPHDPPTPAIIIVFIANAHHIPCLVQSVCHHTCMFRRTLIFVCFLFSYFLFSISLPPPSHSHSHFPSISLLWSISLSVSHRMTYIHTKLDCQWTDGLLYTSWMGFIIFFGT</sequence>
<organism evidence="2 3">
    <name type="scientific">Mycena metata</name>
    <dbReference type="NCBI Taxonomy" id="1033252"/>
    <lineage>
        <taxon>Eukaryota</taxon>
        <taxon>Fungi</taxon>
        <taxon>Dikarya</taxon>
        <taxon>Basidiomycota</taxon>
        <taxon>Agaricomycotina</taxon>
        <taxon>Agaricomycetes</taxon>
        <taxon>Agaricomycetidae</taxon>
        <taxon>Agaricales</taxon>
        <taxon>Marasmiineae</taxon>
        <taxon>Mycenaceae</taxon>
        <taxon>Mycena</taxon>
    </lineage>
</organism>
<accession>A0AAD7J6X1</accession>
<proteinExistence type="predicted"/>
<dbReference type="Proteomes" id="UP001215598">
    <property type="component" value="Unassembled WGS sequence"/>
</dbReference>
<feature type="non-terminal residue" evidence="2">
    <location>
        <position position="1"/>
    </location>
</feature>
<comment type="caution">
    <text evidence="2">The sequence shown here is derived from an EMBL/GenBank/DDBJ whole genome shotgun (WGS) entry which is preliminary data.</text>
</comment>
<keyword evidence="1" id="KW-0812">Transmembrane</keyword>
<evidence type="ECO:0000256" key="1">
    <source>
        <dbReference type="SAM" id="Phobius"/>
    </source>
</evidence>
<protein>
    <submittedName>
        <fullName evidence="2">Uncharacterized protein</fullName>
    </submittedName>
</protein>
<evidence type="ECO:0000313" key="3">
    <source>
        <dbReference type="Proteomes" id="UP001215598"/>
    </source>
</evidence>